<dbReference type="Proteomes" id="UP000189310">
    <property type="component" value="Unassembled WGS sequence"/>
</dbReference>
<proteinExistence type="predicted"/>
<feature type="domain" description="Tip attachment protein J" evidence="1">
    <location>
        <begin position="536"/>
        <end position="696"/>
    </location>
</feature>
<accession>A0ABX3ITU1</accession>
<evidence type="ECO:0000313" key="4">
    <source>
        <dbReference type="Proteomes" id="UP000189310"/>
    </source>
</evidence>
<dbReference type="RefSeq" id="WP_077171720.1">
    <property type="nucleotide sequence ID" value="NZ_MTLN01000004.1"/>
</dbReference>
<feature type="domain" description="Rcc01698-like C-terminal" evidence="2">
    <location>
        <begin position="796"/>
        <end position="890"/>
    </location>
</feature>
<dbReference type="InterPro" id="IPR032876">
    <property type="entry name" value="J_dom"/>
</dbReference>
<sequence>MSLSAQLFGRDSFIFKATNALGLGIPGWLDKKFGPKETEGTRLDDLSVQTSTYGADIPRLYGTISMAGNILWLEGGKLKEVVKKNKKGGKGGASTTPTKTYTYFATFALGLCEGPIAGVRRIWCSDTLLYNADSDDLETIIASNKNATGWKLYLGTDDQQPDSRYEADVGAGNAPAFRGLAYLAFYDFDLTDYANTLQASQFKVEICQFDATEKPVLLKSIQLSAPAILYKSSALHCAGDGELTVFKGVSDVIGQDSGARVIKTVPGGSFYDEGIVQAGANPYLQGWADRAVVATYGASGIGVVDDSGATVSSIIFGQASWITTRYYLVDNTEFIVQQSDNGSTVYSRAFGSANALGVLLSPENRPDLGLIYDIFPYGSSLFVLNRAKVLFALDVDSLATKWSADLSAFNQLDMQVGAGTSKVLLRSDSESYCYVRRIGEFWKVSSSGVQYLGNEESVQESYNSQGGNCVIPGMWVIYSAEAARVDYVRLSPSYSSLPTVADVVSAEVRSSQLLSSSDLDVGDLSQELSGYKVASGSVRSALEPLQSAYPFDVIQSGYRIKFKSRGQQSLLTVGLDELYAGEDGGDEALSESREMDSQLPGRVVVKYLDRDREYDVSQQQYQRNSTESVDEASLDLSLVLDADKAAQIAEIMCYLAWMERSEFSFILPPAYLMVEPSDVITLDGGDVSYELRITETTAGVEGRTECKAVPNRASVYNSQAVGGTGVVSSGSVVLPGKSAAVLLDIPVVDESVQNDPGFVAAVTGYTAGWPGAVLIGSSDNGQTYSDLQGFSGKGTFGKASGALKANGGSVIDMSAITVSLISGQLESVTRDQMLSGINYAAYGLDGRWEIVRFQTAVLQADGTYRVSGFLRGQRGTEWATGKHEDGDWFVLLDDADNAFIDLPASALAETRLYKAVTSRQSSDDSNAQALTYKGVNLQPLSPVYARGSRNAGSLTVTWTRRSRLSNSWWTTGMAAPLGEASESYQVDVMSGSTVVRTLSSTSAAITYTAAQQQTDFGSVQTAITLRISQLSAAVGRGRALEVTL</sequence>
<reference evidence="3 4" key="1">
    <citation type="submission" date="2017-01" db="EMBL/GenBank/DDBJ databases">
        <title>Pseudomonas psychrotolerans genome sequencing and assembly.</title>
        <authorList>
            <person name="Vyas B."/>
            <person name="Mayilraj S."/>
        </authorList>
    </citation>
    <scope>NUCLEOTIDE SEQUENCE [LARGE SCALE GENOMIC DNA]</scope>
    <source>
        <strain evidence="3 4">SDS18</strain>
    </source>
</reference>
<dbReference type="Pfam" id="PF13550">
    <property type="entry name" value="Phage-tail_3"/>
    <property type="match status" value="1"/>
</dbReference>
<evidence type="ECO:0008006" key="5">
    <source>
        <dbReference type="Google" id="ProtNLM"/>
    </source>
</evidence>
<name>A0ABX3ITU1_9PSED</name>
<dbReference type="InterPro" id="IPR056490">
    <property type="entry name" value="Rcc01698_C"/>
</dbReference>
<gene>
    <name evidence="3" type="ORF">BVL52_08835</name>
</gene>
<dbReference type="Pfam" id="PF23666">
    <property type="entry name" value="Rcc01698_C"/>
    <property type="match status" value="1"/>
</dbReference>
<comment type="caution">
    <text evidence="3">The sequence shown here is derived from an EMBL/GenBank/DDBJ whole genome shotgun (WGS) entry which is preliminary data.</text>
</comment>
<evidence type="ECO:0000259" key="2">
    <source>
        <dbReference type="Pfam" id="PF23666"/>
    </source>
</evidence>
<evidence type="ECO:0000313" key="3">
    <source>
        <dbReference type="EMBL" id="ONN71738.1"/>
    </source>
</evidence>
<protein>
    <recommendedName>
        <fullName evidence="5">Tip attachment protein J domain-containing protein</fullName>
    </recommendedName>
</protein>
<keyword evidence="4" id="KW-1185">Reference proteome</keyword>
<evidence type="ECO:0000259" key="1">
    <source>
        <dbReference type="Pfam" id="PF13550"/>
    </source>
</evidence>
<dbReference type="EMBL" id="MTLN01000004">
    <property type="protein sequence ID" value="ONN71738.1"/>
    <property type="molecule type" value="Genomic_DNA"/>
</dbReference>
<organism evidence="3 4">
    <name type="scientific">Pseudomonas oryzihabitans</name>
    <dbReference type="NCBI Taxonomy" id="47885"/>
    <lineage>
        <taxon>Bacteria</taxon>
        <taxon>Pseudomonadati</taxon>
        <taxon>Pseudomonadota</taxon>
        <taxon>Gammaproteobacteria</taxon>
        <taxon>Pseudomonadales</taxon>
        <taxon>Pseudomonadaceae</taxon>
        <taxon>Pseudomonas</taxon>
    </lineage>
</organism>